<dbReference type="InterPro" id="IPR050471">
    <property type="entry name" value="AB_hydrolase"/>
</dbReference>
<evidence type="ECO:0000313" key="3">
    <source>
        <dbReference type="Proteomes" id="UP000251205"/>
    </source>
</evidence>
<dbReference type="Pfam" id="PF00561">
    <property type="entry name" value="Abhydrolase_1"/>
    <property type="match status" value="1"/>
</dbReference>
<protein>
    <submittedName>
        <fullName evidence="2">Alpha/beta hydrolase</fullName>
    </submittedName>
</protein>
<dbReference type="Proteomes" id="UP000251205">
    <property type="component" value="Unassembled WGS sequence"/>
</dbReference>
<dbReference type="InterPro" id="IPR029058">
    <property type="entry name" value="AB_hydrolase_fold"/>
</dbReference>
<dbReference type="RefSeq" id="WP_112345339.1">
    <property type="nucleotide sequence ID" value="NZ_QMKK01000056.1"/>
</dbReference>
<dbReference type="Gene3D" id="3.40.50.1820">
    <property type="entry name" value="alpha/beta hydrolase"/>
    <property type="match status" value="1"/>
</dbReference>
<dbReference type="OrthoDB" id="7375358at2"/>
<dbReference type="PANTHER" id="PTHR43433">
    <property type="entry name" value="HYDROLASE, ALPHA/BETA FOLD FAMILY PROTEIN"/>
    <property type="match status" value="1"/>
</dbReference>
<comment type="caution">
    <text evidence="2">The sequence shown here is derived from an EMBL/GenBank/DDBJ whole genome shotgun (WGS) entry which is preliminary data.</text>
</comment>
<organism evidence="2 3">
    <name type="scientific">Rhizobium tropici</name>
    <dbReference type="NCBI Taxonomy" id="398"/>
    <lineage>
        <taxon>Bacteria</taxon>
        <taxon>Pseudomonadati</taxon>
        <taxon>Pseudomonadota</taxon>
        <taxon>Alphaproteobacteria</taxon>
        <taxon>Hyphomicrobiales</taxon>
        <taxon>Rhizobiaceae</taxon>
        <taxon>Rhizobium/Agrobacterium group</taxon>
        <taxon>Rhizobium</taxon>
    </lineage>
</organism>
<dbReference type="InterPro" id="IPR000073">
    <property type="entry name" value="AB_hydrolase_1"/>
</dbReference>
<evidence type="ECO:0000313" key="2">
    <source>
        <dbReference type="EMBL" id="RAX37908.1"/>
    </source>
</evidence>
<sequence length="275" mass="29293">MSNAIGPFETSDGTLLNVDAAGEGQTVVFQHGLCGDAGQSREAFPTEPGLRRITVEARGHGRSQPGGLDKLSIATFADDIALYIERNLQAPVVIGGISMGAAIALRLAVKRPDLVNGLVIARPAWVLEAGPDNMAPNAEVGRLLRTMPPEEAKAAFLDGPIGRRLATDAPDNLTSLAGFFSRDPIEVTAALLSAISGDGPGVTEAEVRNLDVPTLVIGHEKDLIHPLTHAHKLARIIPCARLVQITPKVENREKYVADFRLAMGNFLKSLRHEQA</sequence>
<keyword evidence="2" id="KW-0378">Hydrolase</keyword>
<dbReference type="PRINTS" id="PR00111">
    <property type="entry name" value="ABHYDROLASE"/>
</dbReference>
<gene>
    <name evidence="2" type="ORF">DQ393_29945</name>
</gene>
<accession>A0A329Y4D6</accession>
<dbReference type="AlphaFoldDB" id="A0A329Y4D6"/>
<evidence type="ECO:0000259" key="1">
    <source>
        <dbReference type="Pfam" id="PF00561"/>
    </source>
</evidence>
<feature type="domain" description="AB hydrolase-1" evidence="1">
    <location>
        <begin position="26"/>
        <end position="245"/>
    </location>
</feature>
<name>A0A329Y4D6_RHITR</name>
<dbReference type="PANTHER" id="PTHR43433:SF10">
    <property type="entry name" value="AB HYDROLASE-1 DOMAIN-CONTAINING PROTEIN"/>
    <property type="match status" value="1"/>
</dbReference>
<proteinExistence type="predicted"/>
<reference evidence="2 3" key="1">
    <citation type="submission" date="2018-06" db="EMBL/GenBank/DDBJ databases">
        <title>Whole Genome Sequence of an efficient microsymbiont, Rhizobium tropici.</title>
        <authorList>
            <person name="Srinivasan R."/>
            <person name="Singh H.V."/>
            <person name="Srivastava R."/>
            <person name="Kumari B."/>
            <person name="Radhakrishna A."/>
        </authorList>
    </citation>
    <scope>NUCLEOTIDE SEQUENCE [LARGE SCALE GENOMIC DNA]</scope>
    <source>
        <strain evidence="2 3">IGFRI Rhizo-19</strain>
    </source>
</reference>
<dbReference type="SUPFAM" id="SSF53474">
    <property type="entry name" value="alpha/beta-Hydrolases"/>
    <property type="match status" value="1"/>
</dbReference>
<dbReference type="EMBL" id="QMKK01000056">
    <property type="protein sequence ID" value="RAX37908.1"/>
    <property type="molecule type" value="Genomic_DNA"/>
</dbReference>
<dbReference type="GO" id="GO:0016787">
    <property type="term" value="F:hydrolase activity"/>
    <property type="evidence" value="ECO:0007669"/>
    <property type="project" value="UniProtKB-KW"/>
</dbReference>